<reference evidence="2" key="1">
    <citation type="submission" date="2020-03" db="EMBL/GenBank/DDBJ databases">
        <title>A high-quality chromosome-level genome assembly of a woody plant with both climbing and erect habits, Rhamnella rubrinervis.</title>
        <authorList>
            <person name="Lu Z."/>
            <person name="Yang Y."/>
            <person name="Zhu X."/>
            <person name="Sun Y."/>
        </authorList>
    </citation>
    <scope>NUCLEOTIDE SEQUENCE</scope>
    <source>
        <strain evidence="2">BYM</strain>
        <tissue evidence="2">Leaf</tissue>
    </source>
</reference>
<name>A0A8K0H6H4_9ROSA</name>
<organism evidence="2 3">
    <name type="scientific">Rhamnella rubrinervis</name>
    <dbReference type="NCBI Taxonomy" id="2594499"/>
    <lineage>
        <taxon>Eukaryota</taxon>
        <taxon>Viridiplantae</taxon>
        <taxon>Streptophyta</taxon>
        <taxon>Embryophyta</taxon>
        <taxon>Tracheophyta</taxon>
        <taxon>Spermatophyta</taxon>
        <taxon>Magnoliopsida</taxon>
        <taxon>eudicotyledons</taxon>
        <taxon>Gunneridae</taxon>
        <taxon>Pentapetalae</taxon>
        <taxon>rosids</taxon>
        <taxon>fabids</taxon>
        <taxon>Rosales</taxon>
        <taxon>Rhamnaceae</taxon>
        <taxon>rhamnoid group</taxon>
        <taxon>Rhamneae</taxon>
        <taxon>Rhamnella</taxon>
    </lineage>
</organism>
<feature type="region of interest" description="Disordered" evidence="1">
    <location>
        <begin position="101"/>
        <end position="174"/>
    </location>
</feature>
<dbReference type="AlphaFoldDB" id="A0A8K0H6H4"/>
<keyword evidence="3" id="KW-1185">Reference proteome</keyword>
<sequence>MYYSPKSIYAQSVTGQQNDKLSKQNKDKGKAPRASQKDLGLKDSSIILSGPKQVTLSVHSLMTRHDRVVLKCMSYEEISQEADWSKIVDFSTMVLNRKFKAGEIDWPTPEPSEDESGDDESSEISLREDEPEDNVEGDQKDMTSPRLPLQLSKELPLVPETPSLKPWKWSSPRG</sequence>
<evidence type="ECO:0000256" key="1">
    <source>
        <dbReference type="SAM" id="MobiDB-lite"/>
    </source>
</evidence>
<evidence type="ECO:0000313" key="3">
    <source>
        <dbReference type="Proteomes" id="UP000796880"/>
    </source>
</evidence>
<gene>
    <name evidence="2" type="ORF">FNV43_RR11687</name>
</gene>
<feature type="region of interest" description="Disordered" evidence="1">
    <location>
        <begin position="14"/>
        <end position="38"/>
    </location>
</feature>
<dbReference type="EMBL" id="VOIH02000005">
    <property type="protein sequence ID" value="KAF3446508.1"/>
    <property type="molecule type" value="Genomic_DNA"/>
</dbReference>
<accession>A0A8K0H6H4</accession>
<comment type="caution">
    <text evidence="2">The sequence shown here is derived from an EMBL/GenBank/DDBJ whole genome shotgun (WGS) entry which is preliminary data.</text>
</comment>
<dbReference type="Proteomes" id="UP000796880">
    <property type="component" value="Unassembled WGS sequence"/>
</dbReference>
<proteinExistence type="predicted"/>
<protein>
    <submittedName>
        <fullName evidence="2">Uncharacterized protein</fullName>
    </submittedName>
</protein>
<feature type="compositionally biased region" description="Basic and acidic residues" evidence="1">
    <location>
        <begin position="20"/>
        <end position="38"/>
    </location>
</feature>
<evidence type="ECO:0000313" key="2">
    <source>
        <dbReference type="EMBL" id="KAF3446508.1"/>
    </source>
</evidence>
<feature type="compositionally biased region" description="Acidic residues" evidence="1">
    <location>
        <begin position="111"/>
        <end position="122"/>
    </location>
</feature>